<dbReference type="AlphaFoldDB" id="A0A437M1U2"/>
<evidence type="ECO:0000256" key="1">
    <source>
        <dbReference type="ARBA" id="ARBA00004651"/>
    </source>
</evidence>
<keyword evidence="5 7" id="KW-1133">Transmembrane helix</keyword>
<feature type="domain" description="ABC transmembrane type-1" evidence="8">
    <location>
        <begin position="102"/>
        <end position="317"/>
    </location>
</feature>
<feature type="transmembrane region" description="Helical" evidence="7">
    <location>
        <begin position="104"/>
        <end position="129"/>
    </location>
</feature>
<keyword evidence="10" id="KW-1185">Reference proteome</keyword>
<feature type="transmembrane region" description="Helical" evidence="7">
    <location>
        <begin position="294"/>
        <end position="320"/>
    </location>
</feature>
<evidence type="ECO:0000313" key="9">
    <source>
        <dbReference type="EMBL" id="RVT91657.1"/>
    </source>
</evidence>
<evidence type="ECO:0000256" key="6">
    <source>
        <dbReference type="ARBA" id="ARBA00023136"/>
    </source>
</evidence>
<dbReference type="RefSeq" id="WP_127789761.1">
    <property type="nucleotide sequence ID" value="NZ_SACL01000010.1"/>
</dbReference>
<evidence type="ECO:0000256" key="5">
    <source>
        <dbReference type="ARBA" id="ARBA00022989"/>
    </source>
</evidence>
<dbReference type="OrthoDB" id="7834831at2"/>
<keyword evidence="4 7" id="KW-0812">Transmembrane</keyword>
<dbReference type="PANTHER" id="PTHR43163">
    <property type="entry name" value="DIPEPTIDE TRANSPORT SYSTEM PERMEASE PROTEIN DPPB-RELATED"/>
    <property type="match status" value="1"/>
</dbReference>
<proteinExistence type="inferred from homology"/>
<dbReference type="Pfam" id="PF00528">
    <property type="entry name" value="BPD_transp_1"/>
    <property type="match status" value="1"/>
</dbReference>
<dbReference type="GO" id="GO:0005886">
    <property type="term" value="C:plasma membrane"/>
    <property type="evidence" value="ECO:0007669"/>
    <property type="project" value="UniProtKB-SubCell"/>
</dbReference>
<name>A0A437M1U2_9PROT</name>
<dbReference type="PROSITE" id="PS50928">
    <property type="entry name" value="ABC_TM1"/>
    <property type="match status" value="1"/>
</dbReference>
<accession>A0A437M1U2</accession>
<keyword evidence="6 7" id="KW-0472">Membrane</keyword>
<dbReference type="Gene3D" id="1.10.3720.10">
    <property type="entry name" value="MetI-like"/>
    <property type="match status" value="1"/>
</dbReference>
<dbReference type="Pfam" id="PF19300">
    <property type="entry name" value="BPD_transp_1_N"/>
    <property type="match status" value="1"/>
</dbReference>
<comment type="caution">
    <text evidence="9">The sequence shown here is derived from an EMBL/GenBank/DDBJ whole genome shotgun (WGS) entry which is preliminary data.</text>
</comment>
<dbReference type="EMBL" id="SACL01000010">
    <property type="protein sequence ID" value="RVT91657.1"/>
    <property type="molecule type" value="Genomic_DNA"/>
</dbReference>
<keyword evidence="3" id="KW-1003">Cell membrane</keyword>
<dbReference type="Proteomes" id="UP000282957">
    <property type="component" value="Unassembled WGS sequence"/>
</dbReference>
<dbReference type="InterPro" id="IPR035906">
    <property type="entry name" value="MetI-like_sf"/>
</dbReference>
<evidence type="ECO:0000256" key="3">
    <source>
        <dbReference type="ARBA" id="ARBA00022475"/>
    </source>
</evidence>
<feature type="transmembrane region" description="Helical" evidence="7">
    <location>
        <begin position="256"/>
        <end position="274"/>
    </location>
</feature>
<evidence type="ECO:0000256" key="7">
    <source>
        <dbReference type="RuleBase" id="RU363032"/>
    </source>
</evidence>
<feature type="transmembrane region" description="Helical" evidence="7">
    <location>
        <begin position="190"/>
        <end position="210"/>
    </location>
</feature>
<feature type="transmembrane region" description="Helical" evidence="7">
    <location>
        <begin position="14"/>
        <end position="35"/>
    </location>
</feature>
<dbReference type="InterPro" id="IPR000515">
    <property type="entry name" value="MetI-like"/>
</dbReference>
<evidence type="ECO:0000313" key="10">
    <source>
        <dbReference type="Proteomes" id="UP000282957"/>
    </source>
</evidence>
<dbReference type="GO" id="GO:0055085">
    <property type="term" value="P:transmembrane transport"/>
    <property type="evidence" value="ECO:0007669"/>
    <property type="project" value="InterPro"/>
</dbReference>
<keyword evidence="2 7" id="KW-0813">Transport</keyword>
<protein>
    <submittedName>
        <fullName evidence="9">ABC transporter permease</fullName>
    </submittedName>
</protein>
<evidence type="ECO:0000256" key="2">
    <source>
        <dbReference type="ARBA" id="ARBA00022448"/>
    </source>
</evidence>
<gene>
    <name evidence="9" type="ORF">EOD42_22095</name>
</gene>
<dbReference type="PANTHER" id="PTHR43163:SF9">
    <property type="entry name" value="ABC TRANSPORTER PERMEASE PROTEIN"/>
    <property type="match status" value="1"/>
</dbReference>
<dbReference type="InterPro" id="IPR045621">
    <property type="entry name" value="BPD_transp_1_N"/>
</dbReference>
<comment type="subcellular location">
    <subcellularLocation>
        <location evidence="1 7">Cell membrane</location>
        <topology evidence="1 7">Multi-pass membrane protein</topology>
    </subcellularLocation>
</comment>
<comment type="similarity">
    <text evidence="7">Belongs to the binding-protein-dependent transport system permease family.</text>
</comment>
<organism evidence="9 10">
    <name type="scientific">Rhodovarius crocodyli</name>
    <dbReference type="NCBI Taxonomy" id="1979269"/>
    <lineage>
        <taxon>Bacteria</taxon>
        <taxon>Pseudomonadati</taxon>
        <taxon>Pseudomonadota</taxon>
        <taxon>Alphaproteobacteria</taxon>
        <taxon>Acetobacterales</taxon>
        <taxon>Roseomonadaceae</taxon>
        <taxon>Rhodovarius</taxon>
    </lineage>
</organism>
<reference evidence="9 10" key="1">
    <citation type="submission" date="2019-01" db="EMBL/GenBank/DDBJ databases">
        <authorList>
            <person name="Chen W.-M."/>
        </authorList>
    </citation>
    <scope>NUCLEOTIDE SEQUENCE [LARGE SCALE GENOMIC DNA]</scope>
    <source>
        <strain evidence="9 10">CCP-6</strain>
    </source>
</reference>
<evidence type="ECO:0000259" key="8">
    <source>
        <dbReference type="PROSITE" id="PS50928"/>
    </source>
</evidence>
<dbReference type="CDD" id="cd06261">
    <property type="entry name" value="TM_PBP2"/>
    <property type="match status" value="1"/>
</dbReference>
<dbReference type="SUPFAM" id="SSF161098">
    <property type="entry name" value="MetI-like"/>
    <property type="match status" value="1"/>
</dbReference>
<evidence type="ECO:0000256" key="4">
    <source>
        <dbReference type="ARBA" id="ARBA00022692"/>
    </source>
</evidence>
<sequence length="331" mass="35740">MKRRGLRPFVLRRLWQVVPVLFGIAALNFLILQLAPGDVVDVLAGEAGAATPEYMAQLRAAFGLDRPLPVQFLHYLGNLATLDLGFSFRLNMPVLGLIMTRLPATLLLMTSALAIAVVAGSLLGVLAATRVGSWADTALSWFVLLTYAVPTFWLGLMAIVLFSAGLGWLPSGGMYTVGAGHGALAMIGDVALHLILPAVTLSTFYMAVYARLVRSSMLELYGADFIRTARAKGAGEWRITLVHAFRNALLPMVTMLAYQSASLLSGAVLVETVFSWPGLGRLAYEAIRTRDLNLLLGILFFSSVVVVLVNLLVDLLYVLIDPRVDPAGRRA</sequence>
<feature type="transmembrane region" description="Helical" evidence="7">
    <location>
        <begin position="141"/>
        <end position="169"/>
    </location>
</feature>